<keyword evidence="2" id="KW-0732">Signal</keyword>
<evidence type="ECO:0000256" key="1">
    <source>
        <dbReference type="SAM" id="MobiDB-lite"/>
    </source>
</evidence>
<keyword evidence="4" id="KW-1185">Reference proteome</keyword>
<feature type="region of interest" description="Disordered" evidence="1">
    <location>
        <begin position="36"/>
        <end position="62"/>
    </location>
</feature>
<protein>
    <recommendedName>
        <fullName evidence="5">NolW-like domain-containing protein</fullName>
    </recommendedName>
</protein>
<reference evidence="3 4" key="1">
    <citation type="submission" date="2019-02" db="EMBL/GenBank/DDBJ databases">
        <title>Deep-cultivation of Planctomycetes and their phenomic and genomic characterization uncovers novel biology.</title>
        <authorList>
            <person name="Wiegand S."/>
            <person name="Jogler M."/>
            <person name="Boedeker C."/>
            <person name="Pinto D."/>
            <person name="Vollmers J."/>
            <person name="Rivas-Marin E."/>
            <person name="Kohn T."/>
            <person name="Peeters S.H."/>
            <person name="Heuer A."/>
            <person name="Rast P."/>
            <person name="Oberbeckmann S."/>
            <person name="Bunk B."/>
            <person name="Jeske O."/>
            <person name="Meyerdierks A."/>
            <person name="Storesund J.E."/>
            <person name="Kallscheuer N."/>
            <person name="Luecker S."/>
            <person name="Lage O.M."/>
            <person name="Pohl T."/>
            <person name="Merkel B.J."/>
            <person name="Hornburger P."/>
            <person name="Mueller R.-W."/>
            <person name="Bruemmer F."/>
            <person name="Labrenz M."/>
            <person name="Spormann A.M."/>
            <person name="Op Den Camp H."/>
            <person name="Overmann J."/>
            <person name="Amann R."/>
            <person name="Jetten M.S.M."/>
            <person name="Mascher T."/>
            <person name="Medema M.H."/>
            <person name="Devos D.P."/>
            <person name="Kaster A.-K."/>
            <person name="Ovreas L."/>
            <person name="Rohde M."/>
            <person name="Galperin M.Y."/>
            <person name="Jogler C."/>
        </authorList>
    </citation>
    <scope>NUCLEOTIDE SEQUENCE [LARGE SCALE GENOMIC DNA]</scope>
    <source>
        <strain evidence="3 4">Poly59</strain>
    </source>
</reference>
<accession>A0A5C6F805</accession>
<dbReference type="RefSeq" id="WP_186776158.1">
    <property type="nucleotide sequence ID" value="NZ_SJPX01000002.1"/>
</dbReference>
<feature type="chain" id="PRO_5022899833" description="NolW-like domain-containing protein" evidence="2">
    <location>
        <begin position="27"/>
        <end position="264"/>
    </location>
</feature>
<sequence length="264" mass="28870" precursor="true">MQVRMTTLLLAVATFASATVVPTAWAQFDPFGDPAADPFGSSTVAPQQTPQPKQRSPRQTRSTDAIKTITAGHNINTHASGQPGIYVAIVNDSETEKRILAALKSETTQSFIDTPLNEAMRVLSQAHDIPIVIDQLALEEIGIASDVPINLSLKNVSLHSFLRLLLRANNLTYMIEDEVMQITTIERVEMNLGTRMYRLPASLIKKSDKVLVVLQSTIVPDTWAVLGGPSTATALDHVLIISTTKDVHIQVEDFLNTLIQTYGE</sequence>
<gene>
    <name evidence="3" type="ORF">Poly59_22120</name>
</gene>
<feature type="signal peptide" evidence="2">
    <location>
        <begin position="1"/>
        <end position="26"/>
    </location>
</feature>
<organism evidence="3 4">
    <name type="scientific">Rubripirellula reticaptiva</name>
    <dbReference type="NCBI Taxonomy" id="2528013"/>
    <lineage>
        <taxon>Bacteria</taxon>
        <taxon>Pseudomonadati</taxon>
        <taxon>Planctomycetota</taxon>
        <taxon>Planctomycetia</taxon>
        <taxon>Pirellulales</taxon>
        <taxon>Pirellulaceae</taxon>
        <taxon>Rubripirellula</taxon>
    </lineage>
</organism>
<dbReference type="EMBL" id="SJPX01000002">
    <property type="protein sequence ID" value="TWU55909.1"/>
    <property type="molecule type" value="Genomic_DNA"/>
</dbReference>
<dbReference type="Proteomes" id="UP000317977">
    <property type="component" value="Unassembled WGS sequence"/>
</dbReference>
<proteinExistence type="predicted"/>
<evidence type="ECO:0000313" key="4">
    <source>
        <dbReference type="Proteomes" id="UP000317977"/>
    </source>
</evidence>
<comment type="caution">
    <text evidence="3">The sequence shown here is derived from an EMBL/GenBank/DDBJ whole genome shotgun (WGS) entry which is preliminary data.</text>
</comment>
<name>A0A5C6F805_9BACT</name>
<feature type="compositionally biased region" description="Polar residues" evidence="1">
    <location>
        <begin position="40"/>
        <end position="62"/>
    </location>
</feature>
<evidence type="ECO:0000313" key="3">
    <source>
        <dbReference type="EMBL" id="TWU55909.1"/>
    </source>
</evidence>
<dbReference type="AlphaFoldDB" id="A0A5C6F805"/>
<evidence type="ECO:0008006" key="5">
    <source>
        <dbReference type="Google" id="ProtNLM"/>
    </source>
</evidence>
<dbReference type="Gene3D" id="3.55.50.30">
    <property type="match status" value="1"/>
</dbReference>
<evidence type="ECO:0000256" key="2">
    <source>
        <dbReference type="SAM" id="SignalP"/>
    </source>
</evidence>